<dbReference type="Gene3D" id="1.10.10.10">
    <property type="entry name" value="Winged helix-like DNA-binding domain superfamily/Winged helix DNA-binding domain"/>
    <property type="match status" value="1"/>
</dbReference>
<dbReference type="Pfam" id="PF00486">
    <property type="entry name" value="Trans_reg_C"/>
    <property type="match status" value="1"/>
</dbReference>
<dbReference type="PROSITE" id="PS51755">
    <property type="entry name" value="OMPR_PHOB"/>
    <property type="match status" value="1"/>
</dbReference>
<sequence length="260" mass="28638">MRLLDSQLSLENESGGSFIGASKGRVKGLAEDIDATRILLVDHRSSFCDSMNEALQQRGLLIDTARGTNAMETPALARDYSLVLLNSMQLGAAGLSAVRSIRRKTNAPLLVLTERDSVALRLAGLELGASDYLVKPFTMPQLLARIRALARNSVARPQPILWLDDLEINERDATCSRDGKDLGLTRMEFVLLLALLRNQGRVMSRETLAREVWGTEFDPATNAINVAILRLRNKVDAPFDVKLLHTVRGKGYVLELRSGS</sequence>
<gene>
    <name evidence="10" type="ORF">EJP67_24310</name>
</gene>
<dbReference type="SUPFAM" id="SSF52172">
    <property type="entry name" value="CheY-like"/>
    <property type="match status" value="1"/>
</dbReference>
<comment type="caution">
    <text evidence="10">The sequence shown here is derived from an EMBL/GenBank/DDBJ whole genome shotgun (WGS) entry which is preliminary data.</text>
</comment>
<comment type="caution">
    <text evidence="6">Lacks conserved residue(s) required for the propagation of feature annotation.</text>
</comment>
<dbReference type="GO" id="GO:0000156">
    <property type="term" value="F:phosphorelay response regulator activity"/>
    <property type="evidence" value="ECO:0007669"/>
    <property type="project" value="TreeGrafter"/>
</dbReference>
<keyword evidence="5" id="KW-0804">Transcription</keyword>
<feature type="DNA-binding region" description="OmpR/PhoB-type" evidence="7">
    <location>
        <begin position="158"/>
        <end position="256"/>
    </location>
</feature>
<feature type="domain" description="OmpR/PhoB-type" evidence="9">
    <location>
        <begin position="158"/>
        <end position="256"/>
    </location>
</feature>
<dbReference type="Gene3D" id="6.10.250.690">
    <property type="match status" value="1"/>
</dbReference>
<dbReference type="InterPro" id="IPR039420">
    <property type="entry name" value="WalR-like"/>
</dbReference>
<dbReference type="InterPro" id="IPR001789">
    <property type="entry name" value="Sig_transdc_resp-reg_receiver"/>
</dbReference>
<evidence type="ECO:0000256" key="1">
    <source>
        <dbReference type="ARBA" id="ARBA00022553"/>
    </source>
</evidence>
<dbReference type="PROSITE" id="PS50110">
    <property type="entry name" value="RESPONSE_REGULATORY"/>
    <property type="match status" value="1"/>
</dbReference>
<keyword evidence="4 7" id="KW-0238">DNA-binding</keyword>
<dbReference type="Proteomes" id="UP000281118">
    <property type="component" value="Unassembled WGS sequence"/>
</dbReference>
<evidence type="ECO:0000256" key="7">
    <source>
        <dbReference type="PROSITE-ProRule" id="PRU01091"/>
    </source>
</evidence>
<evidence type="ECO:0000256" key="5">
    <source>
        <dbReference type="ARBA" id="ARBA00023163"/>
    </source>
</evidence>
<evidence type="ECO:0000313" key="11">
    <source>
        <dbReference type="Proteomes" id="UP000281118"/>
    </source>
</evidence>
<accession>A0A3S1A5Q5</accession>
<evidence type="ECO:0000256" key="2">
    <source>
        <dbReference type="ARBA" id="ARBA00023012"/>
    </source>
</evidence>
<dbReference type="GO" id="GO:0006355">
    <property type="term" value="P:regulation of DNA-templated transcription"/>
    <property type="evidence" value="ECO:0007669"/>
    <property type="project" value="InterPro"/>
</dbReference>
<evidence type="ECO:0000256" key="3">
    <source>
        <dbReference type="ARBA" id="ARBA00023015"/>
    </source>
</evidence>
<dbReference type="InterPro" id="IPR011006">
    <property type="entry name" value="CheY-like_superfamily"/>
</dbReference>
<keyword evidence="3" id="KW-0805">Transcription regulation</keyword>
<feature type="domain" description="Response regulatory" evidence="8">
    <location>
        <begin position="37"/>
        <end position="150"/>
    </location>
</feature>
<dbReference type="AlphaFoldDB" id="A0A3S1A5Q5"/>
<dbReference type="SMART" id="SM00862">
    <property type="entry name" value="Trans_reg_C"/>
    <property type="match status" value="1"/>
</dbReference>
<proteinExistence type="predicted"/>
<dbReference type="Gene3D" id="3.40.50.2300">
    <property type="match status" value="1"/>
</dbReference>
<dbReference type="Pfam" id="PF00072">
    <property type="entry name" value="Response_reg"/>
    <property type="match status" value="1"/>
</dbReference>
<dbReference type="GO" id="GO:0032993">
    <property type="term" value="C:protein-DNA complex"/>
    <property type="evidence" value="ECO:0007669"/>
    <property type="project" value="TreeGrafter"/>
</dbReference>
<evidence type="ECO:0000256" key="4">
    <source>
        <dbReference type="ARBA" id="ARBA00023125"/>
    </source>
</evidence>
<dbReference type="InterPro" id="IPR001867">
    <property type="entry name" value="OmpR/PhoB-type_DNA-bd"/>
</dbReference>
<keyword evidence="2" id="KW-0902">Two-component regulatory system</keyword>
<dbReference type="RefSeq" id="WP_126024290.1">
    <property type="nucleotide sequence ID" value="NZ_RXFT01000012.1"/>
</dbReference>
<reference evidence="10 11" key="1">
    <citation type="submission" date="2018-12" db="EMBL/GenBank/DDBJ databases">
        <title>The genome sequences of Variovorax guangxiensis DSM 27352.</title>
        <authorList>
            <person name="Gao J."/>
            <person name="Sun J."/>
        </authorList>
    </citation>
    <scope>NUCLEOTIDE SEQUENCE [LARGE SCALE GENOMIC DNA]</scope>
    <source>
        <strain evidence="10 11">DSM 27352</strain>
    </source>
</reference>
<dbReference type="EMBL" id="RXFT01000012">
    <property type="protein sequence ID" value="RUR70182.1"/>
    <property type="molecule type" value="Genomic_DNA"/>
</dbReference>
<dbReference type="GO" id="GO:0005829">
    <property type="term" value="C:cytosol"/>
    <property type="evidence" value="ECO:0007669"/>
    <property type="project" value="TreeGrafter"/>
</dbReference>
<dbReference type="PANTHER" id="PTHR48111:SF22">
    <property type="entry name" value="REGULATOR OF RPOS"/>
    <property type="match status" value="1"/>
</dbReference>
<dbReference type="CDD" id="cd00383">
    <property type="entry name" value="trans_reg_C"/>
    <property type="match status" value="1"/>
</dbReference>
<dbReference type="PANTHER" id="PTHR48111">
    <property type="entry name" value="REGULATOR OF RPOS"/>
    <property type="match status" value="1"/>
</dbReference>
<evidence type="ECO:0000259" key="9">
    <source>
        <dbReference type="PROSITE" id="PS51755"/>
    </source>
</evidence>
<evidence type="ECO:0000259" key="8">
    <source>
        <dbReference type="PROSITE" id="PS50110"/>
    </source>
</evidence>
<evidence type="ECO:0000256" key="6">
    <source>
        <dbReference type="PROSITE-ProRule" id="PRU00169"/>
    </source>
</evidence>
<dbReference type="InterPro" id="IPR036388">
    <property type="entry name" value="WH-like_DNA-bd_sf"/>
</dbReference>
<organism evidence="10 11">
    <name type="scientific">Variovorax guangxiensis</name>
    <dbReference type="NCBI Taxonomy" id="1775474"/>
    <lineage>
        <taxon>Bacteria</taxon>
        <taxon>Pseudomonadati</taxon>
        <taxon>Pseudomonadota</taxon>
        <taxon>Betaproteobacteria</taxon>
        <taxon>Burkholderiales</taxon>
        <taxon>Comamonadaceae</taxon>
        <taxon>Variovorax</taxon>
    </lineage>
</organism>
<evidence type="ECO:0000313" key="10">
    <source>
        <dbReference type="EMBL" id="RUR70182.1"/>
    </source>
</evidence>
<dbReference type="SUPFAM" id="SSF46894">
    <property type="entry name" value="C-terminal effector domain of the bipartite response regulators"/>
    <property type="match status" value="1"/>
</dbReference>
<dbReference type="OrthoDB" id="8850638at2"/>
<name>A0A3S1A5Q5_9BURK</name>
<protein>
    <submittedName>
        <fullName evidence="10">Response regulator</fullName>
    </submittedName>
</protein>
<dbReference type="SMART" id="SM00448">
    <property type="entry name" value="REC"/>
    <property type="match status" value="1"/>
</dbReference>
<dbReference type="InterPro" id="IPR016032">
    <property type="entry name" value="Sig_transdc_resp-reg_C-effctor"/>
</dbReference>
<keyword evidence="1" id="KW-0597">Phosphoprotein</keyword>
<dbReference type="GO" id="GO:0000976">
    <property type="term" value="F:transcription cis-regulatory region binding"/>
    <property type="evidence" value="ECO:0007669"/>
    <property type="project" value="TreeGrafter"/>
</dbReference>